<gene>
    <name evidence="4" type="ORF">SAMN06265827_10492</name>
</gene>
<keyword evidence="2" id="KW-0378">Hydrolase</keyword>
<dbReference type="PANTHER" id="PTHR46394">
    <property type="entry name" value="ANNEXIN"/>
    <property type="match status" value="1"/>
</dbReference>
<dbReference type="AlphaFoldDB" id="A0A285G0Q6"/>
<feature type="active site" description="Proton acceptor" evidence="2">
    <location>
        <position position="169"/>
    </location>
</feature>
<dbReference type="RefSeq" id="WP_097016735.1">
    <property type="nucleotide sequence ID" value="NZ_OBDZ01000004.1"/>
</dbReference>
<dbReference type="SUPFAM" id="SSF53271">
    <property type="entry name" value="PRTase-like"/>
    <property type="match status" value="1"/>
</dbReference>
<dbReference type="OrthoDB" id="9770965at2"/>
<reference evidence="5" key="1">
    <citation type="submission" date="2017-09" db="EMBL/GenBank/DDBJ databases">
        <authorList>
            <person name="Varghese N."/>
            <person name="Submissions S."/>
        </authorList>
    </citation>
    <scope>NUCLEOTIDE SEQUENCE [LARGE SCALE GENOMIC DNA]</scope>
    <source>
        <strain evidence="5">MSL47</strain>
    </source>
</reference>
<keyword evidence="2" id="KW-0442">Lipid degradation</keyword>
<dbReference type="GO" id="GO:0016787">
    <property type="term" value="F:hydrolase activity"/>
    <property type="evidence" value="ECO:0007669"/>
    <property type="project" value="UniProtKB-UniRule"/>
</dbReference>
<protein>
    <submittedName>
        <fullName evidence="4">NTE family protein</fullName>
    </submittedName>
</protein>
<evidence type="ECO:0000256" key="1">
    <source>
        <dbReference type="ARBA" id="ARBA00023098"/>
    </source>
</evidence>
<dbReference type="InterPro" id="IPR052580">
    <property type="entry name" value="Lipid_Hydrolase"/>
</dbReference>
<evidence type="ECO:0000256" key="2">
    <source>
        <dbReference type="PROSITE-ProRule" id="PRU01161"/>
    </source>
</evidence>
<dbReference type="Proteomes" id="UP000219573">
    <property type="component" value="Unassembled WGS sequence"/>
</dbReference>
<dbReference type="PANTHER" id="PTHR46394:SF1">
    <property type="entry name" value="PNPLA DOMAIN-CONTAINING PROTEIN"/>
    <property type="match status" value="1"/>
</dbReference>
<dbReference type="STRING" id="1413210.U472_01100"/>
<sequence>MVKINKLKINLSLSGGGIKGIAHLGGIKALEDDGIEIVGIAGSSAGAIIAALYGAGYSCEELKEIMYEHNFDQFKDSFSLIRLARSYGLYQGNNVLKWIRSKLASRGIRSFKDLNKDVYIIASNVNYKRSEVFSTRDTPNVSVAEAVRMSMSIPIVYVPYCYKSNFYVDGAVMNNLPLRIFNHSRLPSLGFMLVEEVGNRAEKINSFIDYLSAIMEMVIIVNEQRQIELSKSHVIAIPTGEIKAIDFSISKEDKEWLYNSGYTNTKNKLDYFKDRRLKRGIATFKGVKDIDKIKGSLIELEEFADEMVDFLKERIDIKSFDTILSFDSDDYLFSYFVAQRLNKRFTIINYNNKGNIEYHYNQIKSDDKAIIVNFKDNSKVILDILNNDKISSLKLKGIFSFIKQQQDNVRLLDCNLLSDSCYSL</sequence>
<evidence type="ECO:0000259" key="3">
    <source>
        <dbReference type="PROSITE" id="PS51635"/>
    </source>
</evidence>
<keyword evidence="5" id="KW-1185">Reference proteome</keyword>
<dbReference type="Pfam" id="PF01734">
    <property type="entry name" value="Patatin"/>
    <property type="match status" value="1"/>
</dbReference>
<dbReference type="GO" id="GO:0016042">
    <property type="term" value="P:lipid catabolic process"/>
    <property type="evidence" value="ECO:0007669"/>
    <property type="project" value="UniProtKB-UniRule"/>
</dbReference>
<feature type="short sequence motif" description="GXGXXG" evidence="2">
    <location>
        <begin position="15"/>
        <end position="20"/>
    </location>
</feature>
<dbReference type="SUPFAM" id="SSF52151">
    <property type="entry name" value="FabD/lysophospholipase-like"/>
    <property type="match status" value="1"/>
</dbReference>
<dbReference type="PROSITE" id="PS51635">
    <property type="entry name" value="PNPLA"/>
    <property type="match status" value="1"/>
</dbReference>
<feature type="short sequence motif" description="GXSXG" evidence="2">
    <location>
        <begin position="42"/>
        <end position="46"/>
    </location>
</feature>
<feature type="short sequence motif" description="DGA/G" evidence="2">
    <location>
        <begin position="169"/>
        <end position="171"/>
    </location>
</feature>
<feature type="domain" description="PNPLA" evidence="3">
    <location>
        <begin position="11"/>
        <end position="182"/>
    </location>
</feature>
<dbReference type="CDD" id="cd07207">
    <property type="entry name" value="Pat_ExoU_VipD_like"/>
    <property type="match status" value="1"/>
</dbReference>
<dbReference type="InterPro" id="IPR029057">
    <property type="entry name" value="PRTase-like"/>
</dbReference>
<evidence type="ECO:0000313" key="4">
    <source>
        <dbReference type="EMBL" id="SNY17119.1"/>
    </source>
</evidence>
<feature type="active site" description="Nucleophile" evidence="2">
    <location>
        <position position="44"/>
    </location>
</feature>
<keyword evidence="1 2" id="KW-0443">Lipid metabolism</keyword>
<dbReference type="InterPro" id="IPR002641">
    <property type="entry name" value="PNPLA_dom"/>
</dbReference>
<organism evidence="4 5">
    <name type="scientific">Orenia metallireducens</name>
    <dbReference type="NCBI Taxonomy" id="1413210"/>
    <lineage>
        <taxon>Bacteria</taxon>
        <taxon>Bacillati</taxon>
        <taxon>Bacillota</taxon>
        <taxon>Clostridia</taxon>
        <taxon>Halanaerobiales</taxon>
        <taxon>Halobacteroidaceae</taxon>
        <taxon>Orenia</taxon>
    </lineage>
</organism>
<evidence type="ECO:0000313" key="5">
    <source>
        <dbReference type="Proteomes" id="UP000219573"/>
    </source>
</evidence>
<dbReference type="InterPro" id="IPR016035">
    <property type="entry name" value="Acyl_Trfase/lysoPLipase"/>
</dbReference>
<name>A0A285G0Q6_9FIRM</name>
<dbReference type="Gene3D" id="3.40.1090.10">
    <property type="entry name" value="Cytosolic phospholipase A2 catalytic domain"/>
    <property type="match status" value="2"/>
</dbReference>
<accession>A0A285G0Q6</accession>
<dbReference type="EMBL" id="OBDZ01000004">
    <property type="protein sequence ID" value="SNY17119.1"/>
    <property type="molecule type" value="Genomic_DNA"/>
</dbReference>
<proteinExistence type="predicted"/>